<evidence type="ECO:0008006" key="3">
    <source>
        <dbReference type="Google" id="ProtNLM"/>
    </source>
</evidence>
<dbReference type="KEGG" id="cpi:Cpin_4270"/>
<name>A0A979G6N5_CHIPD</name>
<dbReference type="Gene3D" id="2.130.10.10">
    <property type="entry name" value="YVTN repeat-like/Quinoprotein amine dehydrogenase"/>
    <property type="match status" value="1"/>
</dbReference>
<dbReference type="AlphaFoldDB" id="A0A979G6N5"/>
<dbReference type="Proteomes" id="UP000002215">
    <property type="component" value="Chromosome"/>
</dbReference>
<gene>
    <name evidence="1" type="ordered locus">Cpin_4270</name>
</gene>
<reference evidence="1 2" key="2">
    <citation type="journal article" date="2010" name="Stand. Genomic Sci.">
        <title>Complete genome sequence of Chitinophaga pinensis type strain (UQM 2034).</title>
        <authorList>
            <person name="Glavina Del Rio T."/>
            <person name="Abt B."/>
            <person name="Spring S."/>
            <person name="Lapidus A."/>
            <person name="Nolan M."/>
            <person name="Tice H."/>
            <person name="Copeland A."/>
            <person name="Cheng J.F."/>
            <person name="Chen F."/>
            <person name="Bruce D."/>
            <person name="Goodwin L."/>
            <person name="Pitluck S."/>
            <person name="Ivanova N."/>
            <person name="Mavromatis K."/>
            <person name="Mikhailova N."/>
            <person name="Pati A."/>
            <person name="Chen A."/>
            <person name="Palaniappan K."/>
            <person name="Land M."/>
            <person name="Hauser L."/>
            <person name="Chang Y.J."/>
            <person name="Jeffries C.D."/>
            <person name="Chain P."/>
            <person name="Saunders E."/>
            <person name="Detter J.C."/>
            <person name="Brettin T."/>
            <person name="Rohde M."/>
            <person name="Goker M."/>
            <person name="Bristow J."/>
            <person name="Eisen J.A."/>
            <person name="Markowitz V."/>
            <person name="Hugenholtz P."/>
            <person name="Kyrpides N.C."/>
            <person name="Klenk H.P."/>
            <person name="Lucas S."/>
        </authorList>
    </citation>
    <scope>NUCLEOTIDE SEQUENCE [LARGE SCALE GENOMIC DNA]</scope>
    <source>
        <strain evidence="2">ATCC 43595 / DSM 2588 / LMG 13176 / NBRC 15968 / NCIMB 11800 / UQM 2034</strain>
    </source>
</reference>
<dbReference type="OrthoDB" id="9149857at2"/>
<dbReference type="EMBL" id="CP001699">
    <property type="protein sequence ID" value="ACU61720.1"/>
    <property type="molecule type" value="Genomic_DNA"/>
</dbReference>
<proteinExistence type="predicted"/>
<protein>
    <recommendedName>
        <fullName evidence="3">WD40 repeat domain-containing protein</fullName>
    </recommendedName>
</protein>
<organism evidence="1 2">
    <name type="scientific">Chitinophaga pinensis (strain ATCC 43595 / DSM 2588 / LMG 13176 / NBRC 15968 / NCIMB 11800 / UQM 2034)</name>
    <dbReference type="NCBI Taxonomy" id="485918"/>
    <lineage>
        <taxon>Bacteria</taxon>
        <taxon>Pseudomonadati</taxon>
        <taxon>Bacteroidota</taxon>
        <taxon>Chitinophagia</taxon>
        <taxon>Chitinophagales</taxon>
        <taxon>Chitinophagaceae</taxon>
        <taxon>Chitinophaga</taxon>
    </lineage>
</organism>
<sequence length="372" mass="41735">MQHILSDIQTGKETILRCDDTTFTTETNTGGKIKTTSKPAADAAAARQLFFKKEWELLKKGAVLQADHATEGDVLLHLFIGGAYTGCLSFEATHQGIYVYRSGGTEIGLQEELLRIDKQGVINEVIALPKVLPWEICYDTSANQLLLDLDHYAYEYDLGTGVFKQLTDHLQQPASFVSVAAGTWAYATHPHFYMQGARDGKRIETAFEVKIINGTIPFCGSLSPDGKLLALHNREHQVDLIDTSAGKLVNTLELPFGMAEQLTWTRDGSELVVHERYSHLHFFNVATGKEVFYEGLVIPAYTKDVRNFCFSEDQSLLVCQQRTTSFVFDFINKQFLYSFPIQHCVKSAKIKFIDTKKLGVRTDYGCFSIYAL</sequence>
<dbReference type="SUPFAM" id="SSF69322">
    <property type="entry name" value="Tricorn protease domain 2"/>
    <property type="match status" value="1"/>
</dbReference>
<evidence type="ECO:0000313" key="2">
    <source>
        <dbReference type="Proteomes" id="UP000002215"/>
    </source>
</evidence>
<accession>A0A979G6N5</accession>
<reference evidence="2" key="1">
    <citation type="submission" date="2009-08" db="EMBL/GenBank/DDBJ databases">
        <title>The complete genome of Chitinophaga pinensis DSM 2588.</title>
        <authorList>
            <consortium name="US DOE Joint Genome Institute (JGI-PGF)"/>
            <person name="Lucas S."/>
            <person name="Copeland A."/>
            <person name="Lapidus A."/>
            <person name="Glavina del Rio T."/>
            <person name="Dalin E."/>
            <person name="Tice H."/>
            <person name="Bruce D."/>
            <person name="Goodwin L."/>
            <person name="Pitluck S."/>
            <person name="Kyrpides N."/>
            <person name="Mavromatis K."/>
            <person name="Ivanova N."/>
            <person name="Mikhailova N."/>
            <person name="Sims D."/>
            <person name="Meinche L."/>
            <person name="Brettin T."/>
            <person name="Detter J.C."/>
            <person name="Han C."/>
            <person name="Larimer F."/>
            <person name="Land M."/>
            <person name="Hauser L."/>
            <person name="Markowitz V."/>
            <person name="Cheng J.-F."/>
            <person name="Hugenholtz P."/>
            <person name="Woyke T."/>
            <person name="Wu D."/>
            <person name="Spring S."/>
            <person name="Klenk H.-P."/>
            <person name="Eisen J.A."/>
        </authorList>
    </citation>
    <scope>NUCLEOTIDE SEQUENCE [LARGE SCALE GENOMIC DNA]</scope>
    <source>
        <strain evidence="2">ATCC 43595 / DSM 2588 / LMG 13176 / NBRC 15968 / NCIMB 11800 / UQM 2034</strain>
    </source>
</reference>
<evidence type="ECO:0000313" key="1">
    <source>
        <dbReference type="EMBL" id="ACU61720.1"/>
    </source>
</evidence>
<dbReference type="InterPro" id="IPR015943">
    <property type="entry name" value="WD40/YVTN_repeat-like_dom_sf"/>
</dbReference>
<dbReference type="RefSeq" id="WP_012791888.1">
    <property type="nucleotide sequence ID" value="NC_013132.1"/>
</dbReference>